<evidence type="ECO:0000313" key="2">
    <source>
        <dbReference type="Proteomes" id="UP000730481"/>
    </source>
</evidence>
<comment type="caution">
    <text evidence="1">The sequence shown here is derived from an EMBL/GenBank/DDBJ whole genome shotgun (WGS) entry which is preliminary data.</text>
</comment>
<protein>
    <submittedName>
        <fullName evidence="1">Uncharacterized protein</fullName>
    </submittedName>
</protein>
<organism evidence="1 2">
    <name type="scientific">Fusarium beomiforme</name>
    <dbReference type="NCBI Taxonomy" id="44412"/>
    <lineage>
        <taxon>Eukaryota</taxon>
        <taxon>Fungi</taxon>
        <taxon>Dikarya</taxon>
        <taxon>Ascomycota</taxon>
        <taxon>Pezizomycotina</taxon>
        <taxon>Sordariomycetes</taxon>
        <taxon>Hypocreomycetidae</taxon>
        <taxon>Hypocreales</taxon>
        <taxon>Nectriaceae</taxon>
        <taxon>Fusarium</taxon>
        <taxon>Fusarium burgessii species complex</taxon>
    </lineage>
</organism>
<dbReference type="AlphaFoldDB" id="A0A9P5A5S3"/>
<gene>
    <name evidence="1" type="ORF">FBEOM_13430</name>
</gene>
<dbReference type="EMBL" id="PVQB02000979">
    <property type="protein sequence ID" value="KAF4332780.1"/>
    <property type="molecule type" value="Genomic_DNA"/>
</dbReference>
<evidence type="ECO:0000313" key="1">
    <source>
        <dbReference type="EMBL" id="KAF4332780.1"/>
    </source>
</evidence>
<accession>A0A9P5A5S3</accession>
<name>A0A9P5A5S3_9HYPO</name>
<sequence length="277" mass="30394">MDALYNKFGDDATVIVQAFNILDNRNRDEELSFANKGILKSAADDIVFVLGGLDGLTFIEFEVLVGYATLIDPTEQLPFLDKLVDIVRASRQVASFTEYDYHLFDFIEGIHTGLARAEGDNLGLYISPPLADTNVGQQVDYQEMVPENDMPQIESVGSSRMWRYEAEEVSDAGTYTHSAVWTVTGSILGGSYTTAMMTSTTFTPSNVPTSDSTFMPISFGEPVGILVEPFPSIRVEEGLVMPFEGLQIGIPEDSNSSEAQEPLCYPQGLECTFNGVF</sequence>
<proteinExistence type="predicted"/>
<reference evidence="1" key="1">
    <citation type="journal article" date="2017" name="Mycologia">
        <title>Fusarium algeriense, sp. nov., a novel toxigenic crown rot pathogen of durum wheat from Algeria is nested in the Fusarium burgessii species complex.</title>
        <authorList>
            <person name="Laraba I."/>
            <person name="Keddad A."/>
            <person name="Boureghda H."/>
            <person name="Abdallah N."/>
            <person name="Vaughan M.M."/>
            <person name="Proctor R.H."/>
            <person name="Busman M."/>
            <person name="O'Donnell K."/>
        </authorList>
    </citation>
    <scope>NUCLEOTIDE SEQUENCE</scope>
    <source>
        <strain evidence="1">NRRL 25174</strain>
    </source>
</reference>
<dbReference type="Proteomes" id="UP000730481">
    <property type="component" value="Unassembled WGS sequence"/>
</dbReference>
<keyword evidence="2" id="KW-1185">Reference proteome</keyword>
<dbReference type="OrthoDB" id="5101510at2759"/>
<reference evidence="1" key="2">
    <citation type="submission" date="2020-02" db="EMBL/GenBank/DDBJ databases">
        <title>Identification and distribution of gene clusters putatively required for synthesis of sphingolipid metabolism inhibitors in phylogenetically diverse species of the filamentous fungus Fusarium.</title>
        <authorList>
            <person name="Kim H.-S."/>
            <person name="Busman M."/>
            <person name="Brown D.W."/>
            <person name="Divon H."/>
            <person name="Uhlig S."/>
            <person name="Proctor R.H."/>
        </authorList>
    </citation>
    <scope>NUCLEOTIDE SEQUENCE</scope>
    <source>
        <strain evidence="1">NRRL 25174</strain>
    </source>
</reference>